<proteinExistence type="predicted"/>
<reference evidence="10" key="3">
    <citation type="submission" date="2015-04" db="UniProtKB">
        <authorList>
            <consortium name="EnsemblPlants"/>
        </authorList>
    </citation>
    <scope>IDENTIFICATION</scope>
    <source>
        <strain evidence="10">cv. Jemalong A17</strain>
    </source>
</reference>
<dbReference type="EnsemblPlants" id="KEH43933">
    <property type="protein sequence ID" value="KEH43933"/>
    <property type="gene ID" value="MTR_1g105570"/>
</dbReference>
<evidence type="ECO:0000313" key="8">
    <source>
        <dbReference type="EMBL" id="KEH43933.1"/>
    </source>
</evidence>
<keyword evidence="2 6" id="KW-0812">Transmembrane</keyword>
<evidence type="ECO:0000256" key="3">
    <source>
        <dbReference type="ARBA" id="ARBA00022989"/>
    </source>
</evidence>
<evidence type="ECO:0000256" key="1">
    <source>
        <dbReference type="ARBA" id="ARBA00004167"/>
    </source>
</evidence>
<gene>
    <name evidence="10" type="primary">25485255</name>
    <name evidence="8" type="ordered locus">MTR_1g105570</name>
    <name evidence="9" type="ORF">MtrunA17_Chr1g0206161</name>
</gene>
<keyword evidence="11" id="KW-1185">Reference proteome</keyword>
<reference evidence="9" key="4">
    <citation type="journal article" date="2018" name="Nat. Plants">
        <title>Whole-genome landscape of Medicago truncatula symbiotic genes.</title>
        <authorList>
            <person name="Pecrix Y."/>
            <person name="Gamas P."/>
            <person name="Carrere S."/>
        </authorList>
    </citation>
    <scope>NUCLEOTIDE SEQUENCE</scope>
    <source>
        <tissue evidence="9">Leaves</tissue>
    </source>
</reference>
<organism evidence="8 11">
    <name type="scientific">Medicago truncatula</name>
    <name type="common">Barrel medic</name>
    <name type="synonym">Medicago tribuloides</name>
    <dbReference type="NCBI Taxonomy" id="3880"/>
    <lineage>
        <taxon>Eukaryota</taxon>
        <taxon>Viridiplantae</taxon>
        <taxon>Streptophyta</taxon>
        <taxon>Embryophyta</taxon>
        <taxon>Tracheophyta</taxon>
        <taxon>Spermatophyta</taxon>
        <taxon>Magnoliopsida</taxon>
        <taxon>eudicotyledons</taxon>
        <taxon>Gunneridae</taxon>
        <taxon>Pentapetalae</taxon>
        <taxon>rosids</taxon>
        <taxon>fabids</taxon>
        <taxon>Fabales</taxon>
        <taxon>Fabaceae</taxon>
        <taxon>Papilionoideae</taxon>
        <taxon>50 kb inversion clade</taxon>
        <taxon>NPAAA clade</taxon>
        <taxon>Hologalegina</taxon>
        <taxon>IRL clade</taxon>
        <taxon>Trifolieae</taxon>
        <taxon>Medicago</taxon>
    </lineage>
</organism>
<dbReference type="GO" id="GO:0005886">
    <property type="term" value="C:plasma membrane"/>
    <property type="evidence" value="ECO:0000318"/>
    <property type="project" value="GO_Central"/>
</dbReference>
<dbReference type="KEGG" id="mtr:25485255"/>
<name>A0A072VR98_MEDTR</name>
<evidence type="ECO:0000256" key="6">
    <source>
        <dbReference type="SAM" id="Phobius"/>
    </source>
</evidence>
<accession>A0A072VR98</accession>
<feature type="region of interest" description="Disordered" evidence="5">
    <location>
        <begin position="1"/>
        <end position="28"/>
    </location>
</feature>
<evidence type="ECO:0000256" key="2">
    <source>
        <dbReference type="ARBA" id="ARBA00022692"/>
    </source>
</evidence>
<keyword evidence="3 6" id="KW-1133">Transmembrane helix</keyword>
<dbReference type="HOGENOM" id="CLU_051752_6_0_1"/>
<dbReference type="GO" id="GO:0009506">
    <property type="term" value="C:plasmodesma"/>
    <property type="evidence" value="ECO:0000318"/>
    <property type="project" value="GO_Central"/>
</dbReference>
<dbReference type="InterPro" id="IPR044839">
    <property type="entry name" value="NDR1-like"/>
</dbReference>
<dbReference type="EMBL" id="CM001217">
    <property type="protein sequence ID" value="KEH43933.1"/>
    <property type="molecule type" value="Genomic_DNA"/>
</dbReference>
<dbReference type="STRING" id="3880.A0A072VR98"/>
<evidence type="ECO:0000256" key="5">
    <source>
        <dbReference type="SAM" id="MobiDB-lite"/>
    </source>
</evidence>
<feature type="transmembrane region" description="Helical" evidence="6">
    <location>
        <begin position="54"/>
        <end position="73"/>
    </location>
</feature>
<dbReference type="InterPro" id="IPR004864">
    <property type="entry name" value="LEA_2"/>
</dbReference>
<evidence type="ECO:0000313" key="9">
    <source>
        <dbReference type="EMBL" id="RHN82094.1"/>
    </source>
</evidence>
<evidence type="ECO:0000259" key="7">
    <source>
        <dbReference type="Pfam" id="PF03168"/>
    </source>
</evidence>
<protein>
    <submittedName>
        <fullName evidence="8">Late embryogenesis abundant hydroxyproline-rich glycoprotein</fullName>
    </submittedName>
    <submittedName>
        <fullName evidence="9">Putative Late embryogenesis abundant protein, LEA-14</fullName>
    </submittedName>
</protein>
<dbReference type="Gramene" id="rna6218">
    <property type="protein sequence ID" value="RHN82094.1"/>
    <property type="gene ID" value="gene6218"/>
</dbReference>
<evidence type="ECO:0000313" key="10">
    <source>
        <dbReference type="EnsemblPlants" id="KEH43933"/>
    </source>
</evidence>
<reference evidence="8 11" key="1">
    <citation type="journal article" date="2011" name="Nature">
        <title>The Medicago genome provides insight into the evolution of rhizobial symbioses.</title>
        <authorList>
            <person name="Young N.D."/>
            <person name="Debelle F."/>
            <person name="Oldroyd G.E."/>
            <person name="Geurts R."/>
            <person name="Cannon S.B."/>
            <person name="Udvardi M.K."/>
            <person name="Benedito V.A."/>
            <person name="Mayer K.F."/>
            <person name="Gouzy J."/>
            <person name="Schoof H."/>
            <person name="Van de Peer Y."/>
            <person name="Proost S."/>
            <person name="Cook D.R."/>
            <person name="Meyers B.C."/>
            <person name="Spannagl M."/>
            <person name="Cheung F."/>
            <person name="De Mita S."/>
            <person name="Krishnakumar V."/>
            <person name="Gundlach H."/>
            <person name="Zhou S."/>
            <person name="Mudge J."/>
            <person name="Bharti A.K."/>
            <person name="Murray J.D."/>
            <person name="Naoumkina M.A."/>
            <person name="Rosen B."/>
            <person name="Silverstein K.A."/>
            <person name="Tang H."/>
            <person name="Rombauts S."/>
            <person name="Zhao P.X."/>
            <person name="Zhou P."/>
            <person name="Barbe V."/>
            <person name="Bardou P."/>
            <person name="Bechner M."/>
            <person name="Bellec A."/>
            <person name="Berger A."/>
            <person name="Berges H."/>
            <person name="Bidwell S."/>
            <person name="Bisseling T."/>
            <person name="Choisne N."/>
            <person name="Couloux A."/>
            <person name="Denny R."/>
            <person name="Deshpande S."/>
            <person name="Dai X."/>
            <person name="Doyle J.J."/>
            <person name="Dudez A.M."/>
            <person name="Farmer A.D."/>
            <person name="Fouteau S."/>
            <person name="Franken C."/>
            <person name="Gibelin C."/>
            <person name="Gish J."/>
            <person name="Goldstein S."/>
            <person name="Gonzalez A.J."/>
            <person name="Green P.J."/>
            <person name="Hallab A."/>
            <person name="Hartog M."/>
            <person name="Hua A."/>
            <person name="Humphray S.J."/>
            <person name="Jeong D.H."/>
            <person name="Jing Y."/>
            <person name="Jocker A."/>
            <person name="Kenton S.M."/>
            <person name="Kim D.J."/>
            <person name="Klee K."/>
            <person name="Lai H."/>
            <person name="Lang C."/>
            <person name="Lin S."/>
            <person name="Macmil S.L."/>
            <person name="Magdelenat G."/>
            <person name="Matthews L."/>
            <person name="McCorrison J."/>
            <person name="Monaghan E.L."/>
            <person name="Mun J.H."/>
            <person name="Najar F.Z."/>
            <person name="Nicholson C."/>
            <person name="Noirot C."/>
            <person name="O'Bleness M."/>
            <person name="Paule C.R."/>
            <person name="Poulain J."/>
            <person name="Prion F."/>
            <person name="Qin B."/>
            <person name="Qu C."/>
            <person name="Retzel E.F."/>
            <person name="Riddle C."/>
            <person name="Sallet E."/>
            <person name="Samain S."/>
            <person name="Samson N."/>
            <person name="Sanders I."/>
            <person name="Saurat O."/>
            <person name="Scarpelli C."/>
            <person name="Schiex T."/>
            <person name="Segurens B."/>
            <person name="Severin A.J."/>
            <person name="Sherrier D.J."/>
            <person name="Shi R."/>
            <person name="Sims S."/>
            <person name="Singer S.R."/>
            <person name="Sinharoy S."/>
            <person name="Sterck L."/>
            <person name="Viollet A."/>
            <person name="Wang B.B."/>
            <person name="Wang K."/>
            <person name="Wang M."/>
            <person name="Wang X."/>
            <person name="Warfsmann J."/>
            <person name="Weissenbach J."/>
            <person name="White D.D."/>
            <person name="White J.D."/>
            <person name="Wiley G.B."/>
            <person name="Wincker P."/>
            <person name="Xing Y."/>
            <person name="Yang L."/>
            <person name="Yao Z."/>
            <person name="Ying F."/>
            <person name="Zhai J."/>
            <person name="Zhou L."/>
            <person name="Zuber A."/>
            <person name="Denarie J."/>
            <person name="Dixon R.A."/>
            <person name="May G.D."/>
            <person name="Schwartz D.C."/>
            <person name="Rogers J."/>
            <person name="Quetier F."/>
            <person name="Town C.D."/>
            <person name="Roe B.A."/>
        </authorList>
    </citation>
    <scope>NUCLEOTIDE SEQUENCE [LARGE SCALE GENOMIC DNA]</scope>
    <source>
        <strain evidence="8">A17</strain>
        <strain evidence="10 11">cv. Jemalong A17</strain>
    </source>
</reference>
<dbReference type="OrthoDB" id="779224at2759"/>
<dbReference type="Proteomes" id="UP000265566">
    <property type="component" value="Chromosome 1"/>
</dbReference>
<dbReference type="EMBL" id="PSQE01000001">
    <property type="protein sequence ID" value="RHN82094.1"/>
    <property type="molecule type" value="Genomic_DNA"/>
</dbReference>
<dbReference type="PANTHER" id="PTHR31415:SF3">
    <property type="entry name" value="LATE EMBRYOGENESIS ABUNDANT (LEA) HYDROXYPROLINE-RICH GLYCOPROTEIN FAMILY"/>
    <property type="match status" value="1"/>
</dbReference>
<evidence type="ECO:0000313" key="11">
    <source>
        <dbReference type="Proteomes" id="UP000002051"/>
    </source>
</evidence>
<feature type="domain" description="Late embryogenesis abundant protein LEA-2 subgroup" evidence="7">
    <location>
        <begin position="104"/>
        <end position="207"/>
    </location>
</feature>
<evidence type="ECO:0000256" key="4">
    <source>
        <dbReference type="ARBA" id="ARBA00023136"/>
    </source>
</evidence>
<dbReference type="Pfam" id="PF03168">
    <property type="entry name" value="LEA_2"/>
    <property type="match status" value="1"/>
</dbReference>
<dbReference type="PANTHER" id="PTHR31415">
    <property type="entry name" value="OS05G0367900 PROTEIN"/>
    <property type="match status" value="1"/>
</dbReference>
<comment type="subcellular location">
    <subcellularLocation>
        <location evidence="1">Membrane</location>
        <topology evidence="1">Single-pass membrane protein</topology>
    </subcellularLocation>
</comment>
<keyword evidence="4 6" id="KW-0472">Membrane</keyword>
<reference evidence="8 11" key="2">
    <citation type="journal article" date="2014" name="BMC Genomics">
        <title>An improved genome release (version Mt4.0) for the model legume Medicago truncatula.</title>
        <authorList>
            <person name="Tang H."/>
            <person name="Krishnakumar V."/>
            <person name="Bidwell S."/>
            <person name="Rosen B."/>
            <person name="Chan A."/>
            <person name="Zhou S."/>
            <person name="Gentzbittel L."/>
            <person name="Childs K.L."/>
            <person name="Yandell M."/>
            <person name="Gundlach H."/>
            <person name="Mayer K.F."/>
            <person name="Schwartz D.C."/>
            <person name="Town C.D."/>
        </authorList>
    </citation>
    <scope>GENOME REANNOTATION</scope>
    <source>
        <strain evidence="8">A17</strain>
        <strain evidence="10 11">cv. Jemalong A17</strain>
    </source>
</reference>
<dbReference type="Proteomes" id="UP000002051">
    <property type="component" value="Unassembled WGS sequence"/>
</dbReference>
<dbReference type="GO" id="GO:0098542">
    <property type="term" value="P:defense response to other organism"/>
    <property type="evidence" value="ECO:0007669"/>
    <property type="project" value="InterPro"/>
</dbReference>
<sequence length="231" mass="25939">MYGNDHIPVHHVPGSRPGPHPTPKPIKRHHSTKYYLQRVQDSLTTRATKMVCTVFLSLLAIIGLITFIVWLSLRPHRPRFFMREFTLTGLAQQTGFGNAQIAYKVDARNSNQNIGVYYEAMEGSLYYRNNVIGSMHIPFPSYQGPKNTTKVNGVFNGATLTVNSQGWSEIQNDGADGTVMFILELTTVIKFKISSWESQRHRMHATCDAGVGSNGTLLSIYKDKRCTVDFA</sequence>
<dbReference type="AlphaFoldDB" id="A0A072VR98"/>